<dbReference type="Pfam" id="PF00196">
    <property type="entry name" value="GerE"/>
    <property type="match status" value="1"/>
</dbReference>
<dbReference type="InterPro" id="IPR016032">
    <property type="entry name" value="Sig_transdc_resp-reg_C-effctor"/>
</dbReference>
<dbReference type="Proteomes" id="UP001299970">
    <property type="component" value="Unassembled WGS sequence"/>
</dbReference>
<reference evidence="5 6" key="1">
    <citation type="submission" date="2022-03" db="EMBL/GenBank/DDBJ databases">
        <title>Pseudonocardia alaer sp. nov., a novel actinomycete isolated from reed forest soil.</title>
        <authorList>
            <person name="Wang L."/>
        </authorList>
    </citation>
    <scope>NUCLEOTIDE SEQUENCE [LARGE SCALE GENOMIC DNA]</scope>
    <source>
        <strain evidence="5 6">Y-16303</strain>
    </source>
</reference>
<evidence type="ECO:0000313" key="6">
    <source>
        <dbReference type="Proteomes" id="UP001299970"/>
    </source>
</evidence>
<dbReference type="InterPro" id="IPR011006">
    <property type="entry name" value="CheY-like_superfamily"/>
</dbReference>
<gene>
    <name evidence="5" type="ORF">MMF94_09545</name>
</gene>
<feature type="domain" description="Response regulatory" evidence="4">
    <location>
        <begin position="21"/>
        <end position="134"/>
    </location>
</feature>
<dbReference type="PROSITE" id="PS00622">
    <property type="entry name" value="HTH_LUXR_1"/>
    <property type="match status" value="1"/>
</dbReference>
<name>A0ABS9TBJ8_9PSEU</name>
<dbReference type="PRINTS" id="PR00038">
    <property type="entry name" value="HTHLUXR"/>
</dbReference>
<organism evidence="5 6">
    <name type="scientific">Pseudonocardia alaniniphila</name>
    <dbReference type="NCBI Taxonomy" id="75291"/>
    <lineage>
        <taxon>Bacteria</taxon>
        <taxon>Bacillati</taxon>
        <taxon>Actinomycetota</taxon>
        <taxon>Actinomycetes</taxon>
        <taxon>Pseudonocardiales</taxon>
        <taxon>Pseudonocardiaceae</taxon>
        <taxon>Pseudonocardia</taxon>
    </lineage>
</organism>
<dbReference type="SUPFAM" id="SSF46894">
    <property type="entry name" value="C-terminal effector domain of the bipartite response regulators"/>
    <property type="match status" value="1"/>
</dbReference>
<keyword evidence="1" id="KW-0238">DNA-binding</keyword>
<evidence type="ECO:0000259" key="3">
    <source>
        <dbReference type="PROSITE" id="PS50043"/>
    </source>
</evidence>
<comment type="caution">
    <text evidence="5">The sequence shown here is derived from an EMBL/GenBank/DDBJ whole genome shotgun (WGS) entry which is preliminary data.</text>
</comment>
<evidence type="ECO:0000259" key="4">
    <source>
        <dbReference type="PROSITE" id="PS50110"/>
    </source>
</evidence>
<dbReference type="PANTHER" id="PTHR43214">
    <property type="entry name" value="TWO-COMPONENT RESPONSE REGULATOR"/>
    <property type="match status" value="1"/>
</dbReference>
<feature type="modified residue" description="4-aspartylphosphate" evidence="2">
    <location>
        <position position="70"/>
    </location>
</feature>
<feature type="domain" description="HTH luxR-type" evidence="3">
    <location>
        <begin position="158"/>
        <end position="223"/>
    </location>
</feature>
<dbReference type="InterPro" id="IPR039420">
    <property type="entry name" value="WalR-like"/>
</dbReference>
<evidence type="ECO:0000256" key="1">
    <source>
        <dbReference type="ARBA" id="ARBA00023125"/>
    </source>
</evidence>
<dbReference type="CDD" id="cd06170">
    <property type="entry name" value="LuxR_C_like"/>
    <property type="match status" value="1"/>
</dbReference>
<protein>
    <submittedName>
        <fullName evidence="5">Response regulator transcription factor</fullName>
    </submittedName>
</protein>
<keyword evidence="6" id="KW-1185">Reference proteome</keyword>
<dbReference type="PANTHER" id="PTHR43214:SF37">
    <property type="entry name" value="TRANSCRIPTIONAL REGULATORY PROTEIN YDFI"/>
    <property type="match status" value="1"/>
</dbReference>
<dbReference type="InterPro" id="IPR000792">
    <property type="entry name" value="Tscrpt_reg_LuxR_C"/>
</dbReference>
<dbReference type="Gene3D" id="3.40.50.2300">
    <property type="match status" value="1"/>
</dbReference>
<dbReference type="RefSeq" id="WP_241035945.1">
    <property type="nucleotide sequence ID" value="NZ_BAAAJF010000078.1"/>
</dbReference>
<evidence type="ECO:0000313" key="5">
    <source>
        <dbReference type="EMBL" id="MCH6165925.1"/>
    </source>
</evidence>
<dbReference type="SMART" id="SM00421">
    <property type="entry name" value="HTH_LUXR"/>
    <property type="match status" value="1"/>
</dbReference>
<sequence length="225" mass="23312">MFAGAPLGRVTGSTVGTGPAITAVLVGEPAVGAYSAHELGRCGVELLRAVAIRGALQVVFELRPRVVVVDLADGPTALAVIGSIAAAVPQTPVLTLSAAPDHATVLAAVRAGATSHLVAPATAEELADALRRTATGHAVFSPGLADVVLEEFGRPADLLEGSRRLTEREADVLRLVVDGLTARQIAARLVLSPRTVENHVQNVLRKLRLRSRAALVRYAIENGLA</sequence>
<dbReference type="InterPro" id="IPR001789">
    <property type="entry name" value="Sig_transdc_resp-reg_receiver"/>
</dbReference>
<keyword evidence="2" id="KW-0597">Phosphoprotein</keyword>
<dbReference type="PROSITE" id="PS50110">
    <property type="entry name" value="RESPONSE_REGULATORY"/>
    <property type="match status" value="1"/>
</dbReference>
<dbReference type="EMBL" id="JAKXMK010000007">
    <property type="protein sequence ID" value="MCH6165925.1"/>
    <property type="molecule type" value="Genomic_DNA"/>
</dbReference>
<evidence type="ECO:0000256" key="2">
    <source>
        <dbReference type="PROSITE-ProRule" id="PRU00169"/>
    </source>
</evidence>
<dbReference type="SUPFAM" id="SSF52172">
    <property type="entry name" value="CheY-like"/>
    <property type="match status" value="1"/>
</dbReference>
<proteinExistence type="predicted"/>
<dbReference type="PROSITE" id="PS50043">
    <property type="entry name" value="HTH_LUXR_2"/>
    <property type="match status" value="1"/>
</dbReference>
<accession>A0ABS9TBJ8</accession>